<protein>
    <submittedName>
        <fullName evidence="1">Uncharacterized protein</fullName>
    </submittedName>
</protein>
<dbReference type="Proteomes" id="UP000289169">
    <property type="component" value="Segment"/>
</dbReference>
<sequence length="119" mass="14080">MYTIFEYLEVIKKINTDVLKLKAEYQSELSNDNPWKARSAALLRKALDVNRSEFDKAHLNWSQQSGDIERIEYSQLEILCKTYKSEFNELYNETQEALGPMWKHYTNDQLFTMMTTGII</sequence>
<proteinExistence type="predicted"/>
<accession>A0A410T5Q6</accession>
<gene>
    <name evidence="1" type="ORF">Henu6_gp115</name>
</gene>
<organism evidence="1 2">
    <name type="scientific">Acinetobacter phage Henu6</name>
    <dbReference type="NCBI Taxonomy" id="2500136"/>
    <lineage>
        <taxon>Viruses</taxon>
        <taxon>Duplodnaviria</taxon>
        <taxon>Heunggongvirae</taxon>
        <taxon>Uroviricota</taxon>
        <taxon>Caudoviricetes</taxon>
        <taxon>Pantevenvirales</taxon>
        <taxon>Straboviridae</taxon>
        <taxon>Twarogvirinae</taxon>
        <taxon>Zedzedvirus</taxon>
        <taxon>Zedzedvirus zz1</taxon>
    </lineage>
</organism>
<evidence type="ECO:0000313" key="2">
    <source>
        <dbReference type="Proteomes" id="UP000289169"/>
    </source>
</evidence>
<dbReference type="EMBL" id="MK240351">
    <property type="protein sequence ID" value="QAU03923.1"/>
    <property type="molecule type" value="Genomic_DNA"/>
</dbReference>
<reference evidence="1 2" key="1">
    <citation type="submission" date="2018-11" db="EMBL/GenBank/DDBJ databases">
        <authorList>
            <person name="Teng T."/>
        </authorList>
    </citation>
    <scope>NUCLEOTIDE SEQUENCE [LARGE SCALE GENOMIC DNA]</scope>
</reference>
<evidence type="ECO:0000313" key="1">
    <source>
        <dbReference type="EMBL" id="QAU03923.1"/>
    </source>
</evidence>
<name>A0A410T5Q6_9CAUD</name>